<organism evidence="1 2">
    <name type="scientific">Hemibagrus wyckioides</name>
    <dbReference type="NCBI Taxonomy" id="337641"/>
    <lineage>
        <taxon>Eukaryota</taxon>
        <taxon>Metazoa</taxon>
        <taxon>Chordata</taxon>
        <taxon>Craniata</taxon>
        <taxon>Vertebrata</taxon>
        <taxon>Euteleostomi</taxon>
        <taxon>Actinopterygii</taxon>
        <taxon>Neopterygii</taxon>
        <taxon>Teleostei</taxon>
        <taxon>Ostariophysi</taxon>
        <taxon>Siluriformes</taxon>
        <taxon>Bagridae</taxon>
        <taxon>Hemibagrus</taxon>
    </lineage>
</organism>
<protein>
    <submittedName>
        <fullName evidence="1">Uncharacterized protein</fullName>
    </submittedName>
</protein>
<reference evidence="1 2" key="1">
    <citation type="submission" date="2021-06" db="EMBL/GenBank/DDBJ databases">
        <title>Chromosome-level genome assembly of the red-tail catfish (Hemibagrus wyckioides).</title>
        <authorList>
            <person name="Shao F."/>
        </authorList>
    </citation>
    <scope>NUCLEOTIDE SEQUENCE [LARGE SCALE GENOMIC DNA]</scope>
    <source>
        <strain evidence="1">EC202008001</strain>
        <tissue evidence="1">Blood</tissue>
    </source>
</reference>
<dbReference type="AlphaFoldDB" id="A0A9D3SA23"/>
<proteinExistence type="predicted"/>
<evidence type="ECO:0000313" key="1">
    <source>
        <dbReference type="EMBL" id="KAG7316956.1"/>
    </source>
</evidence>
<dbReference type="EMBL" id="JAHKSW010000024">
    <property type="protein sequence ID" value="KAG7316956.1"/>
    <property type="molecule type" value="Genomic_DNA"/>
</dbReference>
<gene>
    <name evidence="1" type="ORF">KOW79_019254</name>
</gene>
<comment type="caution">
    <text evidence="1">The sequence shown here is derived from an EMBL/GenBank/DDBJ whole genome shotgun (WGS) entry which is preliminary data.</text>
</comment>
<accession>A0A9D3SA23</accession>
<keyword evidence="2" id="KW-1185">Reference proteome</keyword>
<evidence type="ECO:0000313" key="2">
    <source>
        <dbReference type="Proteomes" id="UP000824219"/>
    </source>
</evidence>
<dbReference type="Proteomes" id="UP000824219">
    <property type="component" value="Linkage Group LG24"/>
</dbReference>
<name>A0A9D3SA23_9TELE</name>
<sequence length="71" mass="8070">MWTNSPNLITFDLLKDKPIGQIDCYAVSGCMVSWMKGSPTVPSVAHYRNYIPLCPLHGRRIRLLFCKDNVS</sequence>